<dbReference type="Proteomes" id="UP001500630">
    <property type="component" value="Unassembled WGS sequence"/>
</dbReference>
<protein>
    <submittedName>
        <fullName evidence="1">Uncharacterized protein</fullName>
    </submittedName>
</protein>
<proteinExistence type="predicted"/>
<comment type="caution">
    <text evidence="1">The sequence shown here is derived from an EMBL/GenBank/DDBJ whole genome shotgun (WGS) entry which is preliminary data.</text>
</comment>
<sequence length="199" mass="22754">MPWFAPLELHLDHLIMTDVTRISTGVPHGTRERLAARMSEEKARRRELLADPRWKVPNRASAEMRAGIRAQVHAHLRELREAGALCDTIDVLMTHAVRDELAERGWDHSWSAPPPTAPRSGQWLGTRSHSWPERISVRLPSDLAERLYRACWHTSEPTIAALRAWRDDPLQYAKYREVADRVITPGDILRDAVARALTN</sequence>
<evidence type="ECO:0000313" key="1">
    <source>
        <dbReference type="EMBL" id="GAA3617908.1"/>
    </source>
</evidence>
<evidence type="ECO:0000313" key="2">
    <source>
        <dbReference type="Proteomes" id="UP001500630"/>
    </source>
</evidence>
<organism evidence="1 2">
    <name type="scientific">Nonomuraea rosea</name>
    <dbReference type="NCBI Taxonomy" id="638574"/>
    <lineage>
        <taxon>Bacteria</taxon>
        <taxon>Bacillati</taxon>
        <taxon>Actinomycetota</taxon>
        <taxon>Actinomycetes</taxon>
        <taxon>Streptosporangiales</taxon>
        <taxon>Streptosporangiaceae</taxon>
        <taxon>Nonomuraea</taxon>
    </lineage>
</organism>
<dbReference type="EMBL" id="BAABDQ010000057">
    <property type="protein sequence ID" value="GAA3617908.1"/>
    <property type="molecule type" value="Genomic_DNA"/>
</dbReference>
<gene>
    <name evidence="1" type="ORF">GCM10022419_124240</name>
</gene>
<keyword evidence="2" id="KW-1185">Reference proteome</keyword>
<name>A0ABP6ZUQ5_9ACTN</name>
<accession>A0ABP6ZUQ5</accession>
<reference evidence="2" key="1">
    <citation type="journal article" date="2019" name="Int. J. Syst. Evol. Microbiol.">
        <title>The Global Catalogue of Microorganisms (GCM) 10K type strain sequencing project: providing services to taxonomists for standard genome sequencing and annotation.</title>
        <authorList>
            <consortium name="The Broad Institute Genomics Platform"/>
            <consortium name="The Broad Institute Genome Sequencing Center for Infectious Disease"/>
            <person name="Wu L."/>
            <person name="Ma J."/>
        </authorList>
    </citation>
    <scope>NUCLEOTIDE SEQUENCE [LARGE SCALE GENOMIC DNA]</scope>
    <source>
        <strain evidence="2">JCM 17326</strain>
    </source>
</reference>